<dbReference type="KEGG" id="naj:B1756_11905"/>
<dbReference type="InterPro" id="IPR013216">
    <property type="entry name" value="Methyltransf_11"/>
</dbReference>
<evidence type="ECO:0000313" key="2">
    <source>
        <dbReference type="EMBL" id="ARS90359.1"/>
    </source>
</evidence>
<proteinExistence type="predicted"/>
<dbReference type="AlphaFoldDB" id="A0A2Z2HT51"/>
<dbReference type="PANTHER" id="PTHR43591">
    <property type="entry name" value="METHYLTRANSFERASE"/>
    <property type="match status" value="1"/>
</dbReference>
<gene>
    <name evidence="2" type="ORF">B1756_11905</name>
</gene>
<feature type="domain" description="Methyltransferase type 11" evidence="1">
    <location>
        <begin position="47"/>
        <end position="149"/>
    </location>
</feature>
<dbReference type="Gene3D" id="3.40.50.150">
    <property type="entry name" value="Vaccinia Virus protein VP39"/>
    <property type="match status" value="1"/>
</dbReference>
<dbReference type="InterPro" id="IPR029063">
    <property type="entry name" value="SAM-dependent_MTases_sf"/>
</dbReference>
<name>A0A2Z2HT51_9EURY</name>
<dbReference type="RefSeq" id="WP_086888733.1">
    <property type="nucleotide sequence ID" value="NZ_CP019893.1"/>
</dbReference>
<dbReference type="GeneID" id="32894792"/>
<dbReference type="GO" id="GO:0008757">
    <property type="term" value="F:S-adenosylmethionine-dependent methyltransferase activity"/>
    <property type="evidence" value="ECO:0007669"/>
    <property type="project" value="InterPro"/>
</dbReference>
<dbReference type="EMBL" id="CP019893">
    <property type="protein sequence ID" value="ARS90359.1"/>
    <property type="molecule type" value="Genomic_DNA"/>
</dbReference>
<keyword evidence="3" id="KW-1185">Reference proteome</keyword>
<organism evidence="2 3">
    <name type="scientific">Natrarchaeobaculum aegyptiacum</name>
    <dbReference type="NCBI Taxonomy" id="745377"/>
    <lineage>
        <taxon>Archaea</taxon>
        <taxon>Methanobacteriati</taxon>
        <taxon>Methanobacteriota</taxon>
        <taxon>Stenosarchaea group</taxon>
        <taxon>Halobacteria</taxon>
        <taxon>Halobacteriales</taxon>
        <taxon>Natrialbaceae</taxon>
        <taxon>Natrarchaeobaculum</taxon>
    </lineage>
</organism>
<evidence type="ECO:0000259" key="1">
    <source>
        <dbReference type="Pfam" id="PF08241"/>
    </source>
</evidence>
<sequence>MDGQSVGQYFDDRSDSYTRDVGIDEIESSTIVDGFIDPNCTEGDWLLEIGCGDGLLLEYALESTDVTEGYGIDISASMLPDGNDGRAEYIQGSATDLPLPFQPETFDFVVIGDVLHHLVGGTRSASKGTAQAVLVEAANLLKPGGYLIVKDIYYHSPVGPETLTSHLIFYGLKYFARIAARIDEQAAPGLLVSFYTRDELTSLLSRSGTTIVAEEIEKKKQRSIPRRLLIGESGCIRLYARREERSRFREE</sequence>
<dbReference type="CDD" id="cd02440">
    <property type="entry name" value="AdoMet_MTases"/>
    <property type="match status" value="1"/>
</dbReference>
<keyword evidence="2" id="KW-0489">Methyltransferase</keyword>
<evidence type="ECO:0000313" key="3">
    <source>
        <dbReference type="Proteomes" id="UP000250088"/>
    </source>
</evidence>
<reference evidence="3" key="1">
    <citation type="submission" date="2017-02" db="EMBL/GenBank/DDBJ databases">
        <title>Natronthermophilus aegyptiacus gen. nov.,sp. nov., an aerobic, extremely halophilic alkalithermophilic archaeon isolated from the athalassohaline Wadi An Natrun, Egypt.</title>
        <authorList>
            <person name="Zhao B."/>
        </authorList>
    </citation>
    <scope>NUCLEOTIDE SEQUENCE [LARGE SCALE GENOMIC DNA]</scope>
    <source>
        <strain evidence="3">JW/NM-HA 15</strain>
    </source>
</reference>
<dbReference type="Pfam" id="PF08241">
    <property type="entry name" value="Methyltransf_11"/>
    <property type="match status" value="1"/>
</dbReference>
<dbReference type="Proteomes" id="UP000250088">
    <property type="component" value="Chromosome"/>
</dbReference>
<accession>A0A2Z2HT51</accession>
<dbReference type="SUPFAM" id="SSF53335">
    <property type="entry name" value="S-adenosyl-L-methionine-dependent methyltransferases"/>
    <property type="match status" value="1"/>
</dbReference>
<protein>
    <submittedName>
        <fullName evidence="2">SAM-dependent methyltransferase</fullName>
    </submittedName>
</protein>
<dbReference type="GO" id="GO:0032259">
    <property type="term" value="P:methylation"/>
    <property type="evidence" value="ECO:0007669"/>
    <property type="project" value="UniProtKB-KW"/>
</dbReference>
<dbReference type="OrthoDB" id="11691at2157"/>
<keyword evidence="2" id="KW-0808">Transferase</keyword>